<keyword evidence="2" id="KW-1185">Reference proteome</keyword>
<dbReference type="EMBL" id="JBHSMT010000026">
    <property type="protein sequence ID" value="MFC5475100.1"/>
    <property type="molecule type" value="Genomic_DNA"/>
</dbReference>
<name>A0ABW0MAK5_9BURK</name>
<protein>
    <submittedName>
        <fullName evidence="1">DUF4279 domain-containing protein</fullName>
    </submittedName>
</protein>
<sequence length="137" mass="15602">MHSFHFVVSLRFFSQTIAPSEISVQLGLEPMWQHEIGEPRVSIKGAPLGGIYGSNYCSFRFKRQGSEELNEMLDRIVMNLLQHKIFFDRIREDSGRTEFFIGWYSTGNTGDTFSNSLLSKLGELKIDLALDVYGDGE</sequence>
<organism evidence="1 2">
    <name type="scientific">Paraherbaspirillum soli</name>
    <dbReference type="NCBI Taxonomy" id="631222"/>
    <lineage>
        <taxon>Bacteria</taxon>
        <taxon>Pseudomonadati</taxon>
        <taxon>Pseudomonadota</taxon>
        <taxon>Betaproteobacteria</taxon>
        <taxon>Burkholderiales</taxon>
        <taxon>Oxalobacteraceae</taxon>
        <taxon>Paraherbaspirillum</taxon>
    </lineage>
</organism>
<evidence type="ECO:0000313" key="2">
    <source>
        <dbReference type="Proteomes" id="UP001596045"/>
    </source>
</evidence>
<accession>A0ABW0MAK5</accession>
<comment type="caution">
    <text evidence="1">The sequence shown here is derived from an EMBL/GenBank/DDBJ whole genome shotgun (WGS) entry which is preliminary data.</text>
</comment>
<evidence type="ECO:0000313" key="1">
    <source>
        <dbReference type="EMBL" id="MFC5475100.1"/>
    </source>
</evidence>
<dbReference type="RefSeq" id="WP_378998205.1">
    <property type="nucleotide sequence ID" value="NZ_JBHSMT010000026.1"/>
</dbReference>
<reference evidence="2" key="1">
    <citation type="journal article" date="2019" name="Int. J. Syst. Evol. Microbiol.">
        <title>The Global Catalogue of Microorganisms (GCM) 10K type strain sequencing project: providing services to taxonomists for standard genome sequencing and annotation.</title>
        <authorList>
            <consortium name="The Broad Institute Genomics Platform"/>
            <consortium name="The Broad Institute Genome Sequencing Center for Infectious Disease"/>
            <person name="Wu L."/>
            <person name="Ma J."/>
        </authorList>
    </citation>
    <scope>NUCLEOTIDE SEQUENCE [LARGE SCALE GENOMIC DNA]</scope>
    <source>
        <strain evidence="2">JCM 17066</strain>
    </source>
</reference>
<proteinExistence type="predicted"/>
<gene>
    <name evidence="1" type="ORF">ACFPM8_14150</name>
</gene>
<dbReference type="Pfam" id="PF14106">
    <property type="entry name" value="DUF4279"/>
    <property type="match status" value="1"/>
</dbReference>
<dbReference type="InterPro" id="IPR025459">
    <property type="entry name" value="DUF4279"/>
</dbReference>
<dbReference type="Proteomes" id="UP001596045">
    <property type="component" value="Unassembled WGS sequence"/>
</dbReference>